<dbReference type="GO" id="GO:0005776">
    <property type="term" value="C:autophagosome"/>
    <property type="evidence" value="ECO:0007669"/>
    <property type="project" value="TreeGrafter"/>
</dbReference>
<protein>
    <recommendedName>
        <fullName evidence="3 10">Autophagy-related protein 9</fullName>
    </recommendedName>
</protein>
<keyword evidence="13" id="KW-1185">Reference proteome</keyword>
<evidence type="ECO:0000256" key="5">
    <source>
        <dbReference type="ARBA" id="ARBA00022692"/>
    </source>
</evidence>
<sequence length="803" mass="90866">MTSSLFHHGGYQSLDGDTGLGGAAGMPSIDFHEEEIAFSSEETSLDPRDQSHRFEHIQNLDDFFTRVYRYHQRGGFVCMALEELFQLFQLAFVVIFSTFLMECVNYTVLFRNAMTNGTKTRLSEAVINPQYCAAHLSGWVVFAVIVSIFVWLAKFAKVSYNLIKYWETRGFYTQALKICDSSELASLTWAEVQSKLLAMQKEYHLCVHKSDLTELDIYNRILRFENYTVAMVNKDLLPLKLQLPFIGEYVYFSRWLKYNIKLALFYFPYWGLFENRWHLKPEYKRLDNRSELVERLRKIFRIFGLLNILLLPLIFLWQILLLFFKYAELVKREPSLLGSRRWSEYGRVYLRHFNELDHELEARLVRAYEPAARYMNCFTSRVLTVLAKNVMFFAGALLVVLIVLSVIDEDVLHVEHVLTGMTVLGIVVTICRATIPDENQVWCPELLLKKTLCHIHYLPDSWQWRGREHKTVTRNNFAVLFQYKVTFLLEEMLSPIVTPLMLLFVFPDRCGQLIDFFRNFTIDIQGVGDVCSFAQLDVRAHGNPEWSADADAPMPTMSGSAAAATSTSSVPHDDQPAELAPKAADGKTELSLLHFHLTNPGWQPHNRQSGLYLDSLRRQAMQASCSVQQLQSQQQQQQQNLLLAASFPKPEDSTTGALLMLQSQQIFAAPPNSLEAAASAGAAQPMSLQPQQQRLVGGVCRLDHHQGQSAQSLQHQQQQQQSMVGMTASAALLDPYSVAANSGQQSLAAQMSVSTLYLHELHHHRLLSRAPGAALLLAPMAEDEPDREGGGGGGQYGGSASTA</sequence>
<evidence type="ECO:0000256" key="8">
    <source>
        <dbReference type="ARBA" id="ARBA00023055"/>
    </source>
</evidence>
<comment type="subcellular location">
    <subcellularLocation>
        <location evidence="1 10">Preautophagosomal structure membrane</location>
        <topology evidence="1 10">Multi-pass membrane protein</topology>
    </subcellularLocation>
</comment>
<feature type="region of interest" description="Disordered" evidence="11">
    <location>
        <begin position="781"/>
        <end position="803"/>
    </location>
</feature>
<dbReference type="Pfam" id="PF04109">
    <property type="entry name" value="ATG9"/>
    <property type="match status" value="1"/>
</dbReference>
<evidence type="ECO:0000256" key="9">
    <source>
        <dbReference type="ARBA" id="ARBA00023136"/>
    </source>
</evidence>
<feature type="transmembrane region" description="Helical" evidence="10">
    <location>
        <begin position="131"/>
        <end position="152"/>
    </location>
</feature>
<evidence type="ECO:0000256" key="7">
    <source>
        <dbReference type="ARBA" id="ARBA00023006"/>
    </source>
</evidence>
<evidence type="ECO:0000256" key="3">
    <source>
        <dbReference type="ARBA" id="ARBA00018074"/>
    </source>
</evidence>
<keyword evidence="8 10" id="KW-0445">Lipid transport</keyword>
<proteinExistence type="inferred from homology"/>
<feature type="transmembrane region" description="Helical" evidence="10">
    <location>
        <begin position="299"/>
        <end position="324"/>
    </location>
</feature>
<reference evidence="12 13" key="1">
    <citation type="submission" date="2017-06" db="EMBL/GenBank/DDBJ databases">
        <title>A platform for efficient transgenesis in Macrostomum lignano, a flatworm model organism for stem cell research.</title>
        <authorList>
            <person name="Berezikov E."/>
        </authorList>
    </citation>
    <scope>NUCLEOTIDE SEQUENCE [LARGE SCALE GENOMIC DNA]</scope>
    <source>
        <strain evidence="12">DV1</strain>
        <tissue evidence="12">Whole organism</tissue>
    </source>
</reference>
<feature type="transmembrane region" description="Helical" evidence="10">
    <location>
        <begin position="390"/>
        <end position="407"/>
    </location>
</feature>
<dbReference type="PANTHER" id="PTHR13038:SF10">
    <property type="entry name" value="AUTOPHAGY-RELATED PROTEIN 9"/>
    <property type="match status" value="1"/>
</dbReference>
<keyword evidence="7 10" id="KW-0072">Autophagy</keyword>
<keyword evidence="5 10" id="KW-0812">Transmembrane</keyword>
<evidence type="ECO:0000256" key="6">
    <source>
        <dbReference type="ARBA" id="ARBA00022989"/>
    </source>
</evidence>
<evidence type="ECO:0000256" key="4">
    <source>
        <dbReference type="ARBA" id="ARBA00022448"/>
    </source>
</evidence>
<feature type="transmembrane region" description="Helical" evidence="10">
    <location>
        <begin position="87"/>
        <end position="110"/>
    </location>
</feature>
<name>A0A267F8F3_9PLAT</name>
<dbReference type="OrthoDB" id="2020634at2759"/>
<evidence type="ECO:0000256" key="11">
    <source>
        <dbReference type="SAM" id="MobiDB-lite"/>
    </source>
</evidence>
<comment type="caution">
    <text evidence="10">Lacks conserved residue(s) required for the propagation of feature annotation.</text>
</comment>
<dbReference type="GO" id="GO:0006869">
    <property type="term" value="P:lipid transport"/>
    <property type="evidence" value="ECO:0007669"/>
    <property type="project" value="UniProtKB-KW"/>
</dbReference>
<dbReference type="GO" id="GO:0000422">
    <property type="term" value="P:autophagy of mitochondrion"/>
    <property type="evidence" value="ECO:0007669"/>
    <property type="project" value="TreeGrafter"/>
</dbReference>
<evidence type="ECO:0000256" key="10">
    <source>
        <dbReference type="RuleBase" id="RU364027"/>
    </source>
</evidence>
<dbReference type="GO" id="GO:0034045">
    <property type="term" value="C:phagophore assembly site membrane"/>
    <property type="evidence" value="ECO:0007669"/>
    <property type="project" value="UniProtKB-SubCell"/>
</dbReference>
<dbReference type="PANTHER" id="PTHR13038">
    <property type="entry name" value="APG9 AUTOPHAGY 9"/>
    <property type="match status" value="1"/>
</dbReference>
<gene>
    <name evidence="12" type="ORF">BOX15_Mlig030025g1</name>
</gene>
<evidence type="ECO:0000256" key="1">
    <source>
        <dbReference type="ARBA" id="ARBA00004511"/>
    </source>
</evidence>
<feature type="compositionally biased region" description="Low complexity" evidence="11">
    <location>
        <begin position="552"/>
        <end position="569"/>
    </location>
</feature>
<keyword evidence="9 10" id="KW-0472">Membrane</keyword>
<keyword evidence="6 10" id="KW-1133">Transmembrane helix</keyword>
<dbReference type="GO" id="GO:0034497">
    <property type="term" value="P:protein localization to phagophore assembly site"/>
    <property type="evidence" value="ECO:0007669"/>
    <property type="project" value="TreeGrafter"/>
</dbReference>
<keyword evidence="4 10" id="KW-0813">Transport</keyword>
<dbReference type="InterPro" id="IPR007241">
    <property type="entry name" value="Autophagy-rel_prot_9"/>
</dbReference>
<dbReference type="EMBL" id="NIVC01001269">
    <property type="protein sequence ID" value="PAA70055.1"/>
    <property type="molecule type" value="Genomic_DNA"/>
</dbReference>
<evidence type="ECO:0000256" key="2">
    <source>
        <dbReference type="ARBA" id="ARBA00006185"/>
    </source>
</evidence>
<comment type="similarity">
    <text evidence="2 10">Belongs to the ATG9 family.</text>
</comment>
<accession>A0A267F8F3</accession>
<evidence type="ECO:0000313" key="13">
    <source>
        <dbReference type="Proteomes" id="UP000215902"/>
    </source>
</evidence>
<dbReference type="AlphaFoldDB" id="A0A267F8F3"/>
<organism evidence="12 13">
    <name type="scientific">Macrostomum lignano</name>
    <dbReference type="NCBI Taxonomy" id="282301"/>
    <lineage>
        <taxon>Eukaryota</taxon>
        <taxon>Metazoa</taxon>
        <taxon>Spiralia</taxon>
        <taxon>Lophotrochozoa</taxon>
        <taxon>Platyhelminthes</taxon>
        <taxon>Rhabditophora</taxon>
        <taxon>Macrostomorpha</taxon>
        <taxon>Macrostomida</taxon>
        <taxon>Macrostomidae</taxon>
        <taxon>Macrostomum</taxon>
    </lineage>
</organism>
<dbReference type="STRING" id="282301.A0A267F8F3"/>
<comment type="caution">
    <text evidence="12">The sequence shown here is derived from an EMBL/GenBank/DDBJ whole genome shotgun (WGS) entry which is preliminary data.</text>
</comment>
<dbReference type="GO" id="GO:0034727">
    <property type="term" value="P:piecemeal microautophagy of the nucleus"/>
    <property type="evidence" value="ECO:0007669"/>
    <property type="project" value="TreeGrafter"/>
</dbReference>
<dbReference type="Proteomes" id="UP000215902">
    <property type="component" value="Unassembled WGS sequence"/>
</dbReference>
<evidence type="ECO:0000313" key="12">
    <source>
        <dbReference type="EMBL" id="PAA70055.1"/>
    </source>
</evidence>
<dbReference type="GO" id="GO:0061709">
    <property type="term" value="P:reticulophagy"/>
    <property type="evidence" value="ECO:0007669"/>
    <property type="project" value="TreeGrafter"/>
</dbReference>
<feature type="region of interest" description="Disordered" evidence="11">
    <location>
        <begin position="545"/>
        <end position="580"/>
    </location>
</feature>
<comment type="function">
    <text evidence="10">Phospholipid scramblase involved in autophagy. Cycles between the preautophagosomal structure/phagophore assembly site (PAS) and the cytoplasmic vesicle pool and supplies membrane for the growing autophagosome. Lipid scramblase activity plays a key role in preautophagosomal structure/phagophore assembly by distributing the phospholipids that arrive through ATG2 from the cytoplasmic to the luminal leaflet of the bilayer, thereby driving autophagosomal membrane expansion.</text>
</comment>